<organism evidence="1 2">
    <name type="scientific">Phyllobacterium ifriqiyense</name>
    <dbReference type="NCBI Taxonomy" id="314238"/>
    <lineage>
        <taxon>Bacteria</taxon>
        <taxon>Pseudomonadati</taxon>
        <taxon>Pseudomonadota</taxon>
        <taxon>Alphaproteobacteria</taxon>
        <taxon>Hyphomicrobiales</taxon>
        <taxon>Phyllobacteriaceae</taxon>
        <taxon>Phyllobacterium</taxon>
    </lineage>
</organism>
<comment type="caution">
    <text evidence="1">The sequence shown here is derived from an EMBL/GenBank/DDBJ whole genome shotgun (WGS) entry which is preliminary data.</text>
</comment>
<evidence type="ECO:0000313" key="1">
    <source>
        <dbReference type="EMBL" id="MDQ0996224.1"/>
    </source>
</evidence>
<dbReference type="Proteomes" id="UP001237780">
    <property type="component" value="Unassembled WGS sequence"/>
</dbReference>
<protein>
    <submittedName>
        <fullName evidence="1">Uncharacterized protein</fullName>
    </submittedName>
</protein>
<keyword evidence="2" id="KW-1185">Reference proteome</keyword>
<name>A0ABU0S645_9HYPH</name>
<proteinExistence type="predicted"/>
<gene>
    <name evidence="1" type="ORF">QFZ34_001401</name>
</gene>
<accession>A0ABU0S645</accession>
<sequence>MVFEMLQIDNISARNHVLVGIATPFQGCVIAVNGTIESNTKHDKTAPDLS</sequence>
<reference evidence="1 2" key="1">
    <citation type="submission" date="2023-07" db="EMBL/GenBank/DDBJ databases">
        <title>Comparative genomics of wheat-associated soil bacteria to identify genetic determinants of phenazine resistance.</title>
        <authorList>
            <person name="Mouncey N."/>
        </authorList>
    </citation>
    <scope>NUCLEOTIDE SEQUENCE [LARGE SCALE GENOMIC DNA]</scope>
    <source>
        <strain evidence="1 2">W4I11</strain>
    </source>
</reference>
<evidence type="ECO:0000313" key="2">
    <source>
        <dbReference type="Proteomes" id="UP001237780"/>
    </source>
</evidence>
<dbReference type="EMBL" id="JAUSZT010000002">
    <property type="protein sequence ID" value="MDQ0996224.1"/>
    <property type="molecule type" value="Genomic_DNA"/>
</dbReference>